<dbReference type="Pfam" id="PF00501">
    <property type="entry name" value="AMP-binding"/>
    <property type="match status" value="1"/>
</dbReference>
<dbReference type="SUPFAM" id="SSF56801">
    <property type="entry name" value="Acetyl-CoA synthetase-like"/>
    <property type="match status" value="1"/>
</dbReference>
<evidence type="ECO:0000313" key="3">
    <source>
        <dbReference type="EMBL" id="MCP1676253.1"/>
    </source>
</evidence>
<dbReference type="EC" id="6.2.1.-" evidence="3"/>
<dbReference type="Proteomes" id="UP001205843">
    <property type="component" value="Unassembled WGS sequence"/>
</dbReference>
<dbReference type="AlphaFoldDB" id="A0AAE3G728"/>
<proteinExistence type="predicted"/>
<dbReference type="Gene3D" id="3.40.50.12780">
    <property type="entry name" value="N-terminal domain of ligase-like"/>
    <property type="match status" value="1"/>
</dbReference>
<keyword evidence="4" id="KW-1185">Reference proteome</keyword>
<evidence type="ECO:0000259" key="1">
    <source>
        <dbReference type="Pfam" id="PF00501"/>
    </source>
</evidence>
<evidence type="ECO:0000313" key="4">
    <source>
        <dbReference type="Proteomes" id="UP001205843"/>
    </source>
</evidence>
<organism evidence="3 4">
    <name type="scientific">Natronocella acetinitrilica</name>
    <dbReference type="NCBI Taxonomy" id="414046"/>
    <lineage>
        <taxon>Bacteria</taxon>
        <taxon>Pseudomonadati</taxon>
        <taxon>Pseudomonadota</taxon>
        <taxon>Gammaproteobacteria</taxon>
        <taxon>Chromatiales</taxon>
        <taxon>Ectothiorhodospiraceae</taxon>
        <taxon>Natronocella</taxon>
    </lineage>
</organism>
<dbReference type="Pfam" id="PF13193">
    <property type="entry name" value="AMP-binding_C"/>
    <property type="match status" value="1"/>
</dbReference>
<dbReference type="InterPro" id="IPR025110">
    <property type="entry name" value="AMP-bd_C"/>
</dbReference>
<keyword evidence="3" id="KW-0436">Ligase</keyword>
<dbReference type="PANTHER" id="PTHR43767">
    <property type="entry name" value="LONG-CHAIN-FATTY-ACID--COA LIGASE"/>
    <property type="match status" value="1"/>
</dbReference>
<dbReference type="EMBL" id="JALJXV010000008">
    <property type="protein sequence ID" value="MCP1676253.1"/>
    <property type="molecule type" value="Genomic_DNA"/>
</dbReference>
<dbReference type="InterPro" id="IPR050237">
    <property type="entry name" value="ATP-dep_AMP-bd_enzyme"/>
</dbReference>
<dbReference type="Gene3D" id="3.30.300.30">
    <property type="match status" value="1"/>
</dbReference>
<evidence type="ECO:0000259" key="2">
    <source>
        <dbReference type="Pfam" id="PF13193"/>
    </source>
</evidence>
<dbReference type="PANTHER" id="PTHR43767:SF1">
    <property type="entry name" value="NONRIBOSOMAL PEPTIDE SYNTHASE PES1 (EUROFUNG)-RELATED"/>
    <property type="match status" value="1"/>
</dbReference>
<reference evidence="3" key="1">
    <citation type="submission" date="2022-03" db="EMBL/GenBank/DDBJ databases">
        <title>Genomic Encyclopedia of Type Strains, Phase III (KMG-III): the genomes of soil and plant-associated and newly described type strains.</title>
        <authorList>
            <person name="Whitman W."/>
        </authorList>
    </citation>
    <scope>NUCLEOTIDE SEQUENCE</scope>
    <source>
        <strain evidence="3">ANL 6-2</strain>
    </source>
</reference>
<dbReference type="RefSeq" id="WP_253481605.1">
    <property type="nucleotide sequence ID" value="NZ_JALJXV010000008.1"/>
</dbReference>
<sequence>MTTMPNPDDLPMDWVGNWIGPWARRYPGRQAVYDAASGAHLSYAELNDKANRMAEWLTDELGMQPGEVVCLLCRNRLEALYLYLACGKLGLIMAPLSYRLRPRELNDLLSRMAPAALLYEAAFDDLAGELELPDSLRQRYRLSEEGQELAGRLAAQSGGEQNRSLPMSATYLYIHTGGTTATPKVCVVPYRQMIWNSFDLMVAGGGTRDARELITFPFFHIGGWNSLTPILHGGGYAVLMRQFDPGELLRLIDQERIRHFGGVEAMFRFIQQHPDYEKATLQSLEGITSAGAPCAQPVMDAFLDRGIAVTQAYGLTEAGPSNFINAAWDEDLEQMRGQTASIGTAMPHCDYRLVDQETGEPVTAGETGVLCMRSLHHFGGYLGDTARTAKAIDDAGWVWSGDLAVEDEDGMIRIVGRADNMFVSGGENVSPEEIETVLAGHASVTQAGVVAVADDRWGQVAVAAVVAPDAESDVLLDDLRRRCSQELAAFKRPREIRVVEGLPLTGAGKLDRSALAALFASPDSH</sequence>
<accession>A0AAE3G728</accession>
<name>A0AAE3G728_9GAMM</name>
<comment type="caution">
    <text evidence="3">The sequence shown here is derived from an EMBL/GenBank/DDBJ whole genome shotgun (WGS) entry which is preliminary data.</text>
</comment>
<dbReference type="InterPro" id="IPR045851">
    <property type="entry name" value="AMP-bd_C_sf"/>
</dbReference>
<dbReference type="InterPro" id="IPR042099">
    <property type="entry name" value="ANL_N_sf"/>
</dbReference>
<protein>
    <submittedName>
        <fullName evidence="3">Fatty-acyl-CoA synthase</fullName>
        <ecNumber evidence="3">6.2.1.-</ecNumber>
    </submittedName>
</protein>
<dbReference type="GO" id="GO:0016878">
    <property type="term" value="F:acid-thiol ligase activity"/>
    <property type="evidence" value="ECO:0007669"/>
    <property type="project" value="UniProtKB-ARBA"/>
</dbReference>
<feature type="domain" description="AMP-dependent synthetase/ligase" evidence="1">
    <location>
        <begin position="22"/>
        <end position="382"/>
    </location>
</feature>
<gene>
    <name evidence="3" type="ORF">J2T57_003412</name>
</gene>
<dbReference type="InterPro" id="IPR000873">
    <property type="entry name" value="AMP-dep_synth/lig_dom"/>
</dbReference>
<feature type="domain" description="AMP-binding enzyme C-terminal" evidence="2">
    <location>
        <begin position="433"/>
        <end position="509"/>
    </location>
</feature>